<comment type="caution">
    <text evidence="1">The sequence shown here is derived from an EMBL/GenBank/DDBJ whole genome shotgun (WGS) entry which is preliminary data.</text>
</comment>
<protein>
    <submittedName>
        <fullName evidence="1">2OG-Fe(II) oxygenase</fullName>
    </submittedName>
</protein>
<dbReference type="EMBL" id="JACANB010000005">
    <property type="protein sequence ID" value="MDM1696720.1"/>
    <property type="molecule type" value="Genomic_DNA"/>
</dbReference>
<sequence>MNTVAPHPLFIRVADDLASHGWSQQNVFMPVDLTTELTKECQRFAQTADFSAKFSLQSNQSPAIARYLAIMHKLQQTFNQHLALSLTHYHSYFCCRPSSAPALSLPSAPAAAINSVLLLNDGWLPEFAGELRLHLSAQRSHDIQPRSGTLVFFKAELSSELLAATRQHLSILGSFNT</sequence>
<dbReference type="AlphaFoldDB" id="A0AAW7DRD3"/>
<accession>A0AAW7DRD3</accession>
<organism evidence="1 2">
    <name type="scientific">Thiopseudomonas alkaliphila</name>
    <dbReference type="NCBI Taxonomy" id="1697053"/>
    <lineage>
        <taxon>Bacteria</taxon>
        <taxon>Pseudomonadati</taxon>
        <taxon>Pseudomonadota</taxon>
        <taxon>Gammaproteobacteria</taxon>
        <taxon>Pseudomonadales</taxon>
        <taxon>Pseudomonadaceae</taxon>
        <taxon>Thiopseudomonas</taxon>
    </lineage>
</organism>
<dbReference type="Proteomes" id="UP001173465">
    <property type="component" value="Unassembled WGS sequence"/>
</dbReference>
<reference evidence="1" key="1">
    <citation type="submission" date="2020-06" db="EMBL/GenBank/DDBJ databases">
        <authorList>
            <person name="Dong N."/>
        </authorList>
    </citation>
    <scope>NUCLEOTIDE SEQUENCE</scope>
    <source>
        <strain evidence="1">DF46-2-2</strain>
    </source>
</reference>
<evidence type="ECO:0000313" key="2">
    <source>
        <dbReference type="Proteomes" id="UP001173465"/>
    </source>
</evidence>
<reference evidence="1" key="2">
    <citation type="journal article" date="2022" name="Sci. Total Environ.">
        <title>Prevalence, transmission, and molecular epidemiology of tet(X)-positive bacteria among humans, animals, and environmental niches in China: An epidemiological, and genomic-based study.</title>
        <authorList>
            <person name="Dong N."/>
            <person name="Zeng Y."/>
            <person name="Cai C."/>
            <person name="Sun C."/>
            <person name="Lu J."/>
            <person name="Liu C."/>
            <person name="Zhou H."/>
            <person name="Sun Q."/>
            <person name="Shu L."/>
            <person name="Wang H."/>
            <person name="Wang Y."/>
            <person name="Wang S."/>
            <person name="Wu C."/>
            <person name="Chan E.W."/>
            <person name="Chen G."/>
            <person name="Shen Z."/>
            <person name="Chen S."/>
            <person name="Zhang R."/>
        </authorList>
    </citation>
    <scope>NUCLEOTIDE SEQUENCE</scope>
    <source>
        <strain evidence="1">DF46-2-2</strain>
    </source>
</reference>
<evidence type="ECO:0000313" key="1">
    <source>
        <dbReference type="EMBL" id="MDM1696720.1"/>
    </source>
</evidence>
<name>A0AAW7DRD3_9GAMM</name>
<dbReference type="Gene3D" id="2.60.120.620">
    <property type="entry name" value="q2cbj1_9rhob like domain"/>
    <property type="match status" value="1"/>
</dbReference>
<dbReference type="RefSeq" id="WP_286593998.1">
    <property type="nucleotide sequence ID" value="NZ_JACANB010000005.1"/>
</dbReference>
<proteinExistence type="predicted"/>
<gene>
    <name evidence="1" type="ORF">HX099_08625</name>
</gene>